<comment type="similarity">
    <text evidence="9">Belongs to the ABC transporter superfamily. Siderophore-Fe(3+) uptake transporter (SIUT) (TC 3.A.1.21) family.</text>
</comment>
<dbReference type="PANTHER" id="PTHR24221">
    <property type="entry name" value="ATP-BINDING CASSETTE SUB-FAMILY B"/>
    <property type="match status" value="1"/>
</dbReference>
<dbReference type="InterPro" id="IPR011527">
    <property type="entry name" value="ABC1_TM_dom"/>
</dbReference>
<dbReference type="SUPFAM" id="SSF52540">
    <property type="entry name" value="P-loop containing nucleoside triphosphate hydrolases"/>
    <property type="match status" value="1"/>
</dbReference>
<dbReference type="Pfam" id="PF00005">
    <property type="entry name" value="ABC_tran"/>
    <property type="match status" value="1"/>
</dbReference>
<dbReference type="Gene3D" id="3.40.50.300">
    <property type="entry name" value="P-loop containing nucleotide triphosphate hydrolases"/>
    <property type="match status" value="1"/>
</dbReference>
<evidence type="ECO:0000313" key="13">
    <source>
        <dbReference type="EMBL" id="QHN36651.1"/>
    </source>
</evidence>
<feature type="transmembrane region" description="Helical" evidence="10">
    <location>
        <begin position="20"/>
        <end position="44"/>
    </location>
</feature>
<evidence type="ECO:0000256" key="9">
    <source>
        <dbReference type="ARBA" id="ARBA00023455"/>
    </source>
</evidence>
<proteinExistence type="inferred from homology"/>
<dbReference type="EMBL" id="CP045809">
    <property type="protein sequence ID" value="QHN36651.1"/>
    <property type="molecule type" value="Genomic_DNA"/>
</dbReference>
<comment type="subcellular location">
    <subcellularLocation>
        <location evidence="1">Cell inner membrane</location>
        <topology evidence="1">Multi-pass membrane protein</topology>
    </subcellularLocation>
</comment>
<sequence>MIRDLFELVDERTRTILGRLIGLTSIAAICQGMAFVALFPLLSAIIDDDESGVDRWFFVIAILAAVNVVLSVIAGSVARSGSASLLDSLLTTLGQRILSLPLGYFRDATAGRFSEMASSGIGFAAAVPHAVIRPVISGVLTPATIAIGVAVIDWRVGLTLLIAAPLIFVAYRGIGRATGHSDREHTAAAALATSRMIEFTRCQVVLRAADENSRGVGLVEEALVGQYEAFGRATKTQGRAVARLGSLVQAVFTAAVVLAVVLAITDHLDPVTLIALLIVVTRFTDPIIAAGVLSGGFSQGRNTLTDLKELLDTPGLSEPLQPVVPRRYDIEFRDVSAGYGGEYVINDVGFTIPENSLVAIVGPSGSGKTTLIRLLCRFADPDEGQILIGGVPLPEIGTATVNSLVTPLFQDTFLFDATIEENIRIARPNATTEELSRAIAASAVESMIGDLPGAMATNVGEGGTSLSGGQRQRVALARALLKDSPVVLLDEPTASVDAATEAAIIDALFALRDAHTVVVVAHRLHTVRDADLIIVLGADGRVVESGTHDELIAAGGLYREHWDRRQVGLTPTEEERVHG</sequence>
<keyword evidence="3 10" id="KW-0812">Transmembrane</keyword>
<dbReference type="SMART" id="SM00382">
    <property type="entry name" value="AAA"/>
    <property type="match status" value="1"/>
</dbReference>
<evidence type="ECO:0000256" key="10">
    <source>
        <dbReference type="SAM" id="Phobius"/>
    </source>
</evidence>
<dbReference type="InterPro" id="IPR003439">
    <property type="entry name" value="ABC_transporter-like_ATP-bd"/>
</dbReference>
<evidence type="ECO:0000256" key="4">
    <source>
        <dbReference type="ARBA" id="ARBA00022741"/>
    </source>
</evidence>
<dbReference type="InterPro" id="IPR003593">
    <property type="entry name" value="AAA+_ATPase"/>
</dbReference>
<accession>A0ABX6IMX4</accession>
<evidence type="ECO:0000256" key="8">
    <source>
        <dbReference type="ARBA" id="ARBA00023136"/>
    </source>
</evidence>
<reference evidence="13" key="1">
    <citation type="journal article" date="2021" name="Nat. Microbiol.">
        <title>Cocultivation of an ultrasmall environmental parasitic bacterium with lytic ability against bacteria associated with wastewater foams.</title>
        <authorList>
            <person name="Batinovic S."/>
            <person name="Rose J.J.A."/>
            <person name="Ratcliffe J."/>
            <person name="Seviour R.J."/>
            <person name="Petrovski S."/>
        </authorList>
    </citation>
    <scope>NUCLEOTIDE SEQUENCE</scope>
    <source>
        <strain evidence="13">CON9</strain>
    </source>
</reference>
<keyword evidence="4" id="KW-0547">Nucleotide-binding</keyword>
<keyword evidence="14" id="KW-1185">Reference proteome</keyword>
<feature type="domain" description="ABC transmembrane type-1" evidence="12">
    <location>
        <begin position="23"/>
        <end position="299"/>
    </location>
</feature>
<gene>
    <name evidence="13" type="ORF">GII31_18865</name>
</gene>
<evidence type="ECO:0000256" key="7">
    <source>
        <dbReference type="ARBA" id="ARBA00022989"/>
    </source>
</evidence>
<dbReference type="PROSITE" id="PS50929">
    <property type="entry name" value="ABC_TM1F"/>
    <property type="match status" value="1"/>
</dbReference>
<keyword evidence="7 10" id="KW-1133">Transmembrane helix</keyword>
<feature type="transmembrane region" description="Helical" evidence="10">
    <location>
        <begin position="131"/>
        <end position="152"/>
    </location>
</feature>
<evidence type="ECO:0000256" key="5">
    <source>
        <dbReference type="ARBA" id="ARBA00022840"/>
    </source>
</evidence>
<dbReference type="InterPro" id="IPR017871">
    <property type="entry name" value="ABC_transporter-like_CS"/>
</dbReference>
<feature type="transmembrane region" description="Helical" evidence="10">
    <location>
        <begin position="56"/>
        <end position="78"/>
    </location>
</feature>
<keyword evidence="2" id="KW-1003">Cell membrane</keyword>
<dbReference type="GO" id="GO:0005524">
    <property type="term" value="F:ATP binding"/>
    <property type="evidence" value="ECO:0007669"/>
    <property type="project" value="UniProtKB-KW"/>
</dbReference>
<feature type="domain" description="ABC transporter" evidence="11">
    <location>
        <begin position="330"/>
        <end position="564"/>
    </location>
</feature>
<dbReference type="PROSITE" id="PS50893">
    <property type="entry name" value="ABC_TRANSPORTER_2"/>
    <property type="match status" value="1"/>
</dbReference>
<dbReference type="InterPro" id="IPR027417">
    <property type="entry name" value="P-loop_NTPase"/>
</dbReference>
<evidence type="ECO:0000259" key="12">
    <source>
        <dbReference type="PROSITE" id="PS50929"/>
    </source>
</evidence>
<dbReference type="Gene3D" id="1.20.1560.10">
    <property type="entry name" value="ABC transporter type 1, transmembrane domain"/>
    <property type="match status" value="1"/>
</dbReference>
<evidence type="ECO:0000313" key="14">
    <source>
        <dbReference type="Proteomes" id="UP001059836"/>
    </source>
</evidence>
<evidence type="ECO:0000256" key="6">
    <source>
        <dbReference type="ARBA" id="ARBA00022967"/>
    </source>
</evidence>
<evidence type="ECO:0000256" key="1">
    <source>
        <dbReference type="ARBA" id="ARBA00004429"/>
    </source>
</evidence>
<dbReference type="InterPro" id="IPR036640">
    <property type="entry name" value="ABC1_TM_sf"/>
</dbReference>
<dbReference type="PROSITE" id="PS00211">
    <property type="entry name" value="ABC_TRANSPORTER_1"/>
    <property type="match status" value="1"/>
</dbReference>
<dbReference type="InterPro" id="IPR039421">
    <property type="entry name" value="Type_1_exporter"/>
</dbReference>
<dbReference type="PANTHER" id="PTHR24221:SF654">
    <property type="entry name" value="ATP-BINDING CASSETTE SUB-FAMILY B MEMBER 6"/>
    <property type="match status" value="1"/>
</dbReference>
<keyword evidence="5 13" id="KW-0067">ATP-binding</keyword>
<dbReference type="Proteomes" id="UP001059836">
    <property type="component" value="Chromosome"/>
</dbReference>
<keyword evidence="8 10" id="KW-0472">Membrane</keyword>
<keyword evidence="6" id="KW-1278">Translocase</keyword>
<evidence type="ECO:0000256" key="2">
    <source>
        <dbReference type="ARBA" id="ARBA00022519"/>
    </source>
</evidence>
<dbReference type="SUPFAM" id="SSF90123">
    <property type="entry name" value="ABC transporter transmembrane region"/>
    <property type="match status" value="1"/>
</dbReference>
<keyword evidence="2" id="KW-0997">Cell inner membrane</keyword>
<feature type="transmembrane region" description="Helical" evidence="10">
    <location>
        <begin position="244"/>
        <end position="265"/>
    </location>
</feature>
<evidence type="ECO:0000256" key="3">
    <source>
        <dbReference type="ARBA" id="ARBA00022692"/>
    </source>
</evidence>
<dbReference type="RefSeq" id="WP_213244918.1">
    <property type="nucleotide sequence ID" value="NZ_CP045806.1"/>
</dbReference>
<feature type="transmembrane region" description="Helical" evidence="10">
    <location>
        <begin position="271"/>
        <end position="293"/>
    </location>
</feature>
<organism evidence="13 14">
    <name type="scientific">Gordonia pseudamarae</name>
    <dbReference type="NCBI Taxonomy" id="2831662"/>
    <lineage>
        <taxon>Bacteria</taxon>
        <taxon>Bacillati</taxon>
        <taxon>Actinomycetota</taxon>
        <taxon>Actinomycetes</taxon>
        <taxon>Mycobacteriales</taxon>
        <taxon>Gordoniaceae</taxon>
        <taxon>Gordonia</taxon>
    </lineage>
</organism>
<protein>
    <submittedName>
        <fullName evidence="13">ATP-binding cassette domain-containing protein</fullName>
    </submittedName>
</protein>
<evidence type="ECO:0000259" key="11">
    <source>
        <dbReference type="PROSITE" id="PS50893"/>
    </source>
</evidence>
<feature type="transmembrane region" description="Helical" evidence="10">
    <location>
        <begin position="158"/>
        <end position="174"/>
    </location>
</feature>
<name>A0ABX6IMX4_9ACTN</name>